<dbReference type="Proteomes" id="UP000294200">
    <property type="component" value="Unassembled WGS sequence"/>
</dbReference>
<evidence type="ECO:0000313" key="3">
    <source>
        <dbReference type="Proteomes" id="UP000294200"/>
    </source>
</evidence>
<reference evidence="2 3" key="1">
    <citation type="submission" date="2017-02" db="EMBL/GenBank/DDBJ databases">
        <title>Paraburkholderia sophoroidis sp. nov. and Paraburkholderia steynii sp. nov. rhizobial symbionts of the fynbos legume Hypocalyptus sophoroides.</title>
        <authorList>
            <person name="Steenkamp E.T."/>
            <person name="Beukes C.W."/>
            <person name="Van Zyl E."/>
            <person name="Avontuur J."/>
            <person name="Chan W.Y."/>
            <person name="Hassen A."/>
            <person name="Palmer M."/>
            <person name="Mthombeni L."/>
            <person name="Phalane F."/>
            <person name="Sereme K."/>
            <person name="Venter S.N."/>
        </authorList>
    </citation>
    <scope>NUCLEOTIDE SEQUENCE [LARGE SCALE GENOMIC DNA]</scope>
    <source>
        <strain evidence="2 3">HC1.1ba</strain>
    </source>
</reference>
<dbReference type="AlphaFoldDB" id="A0A4R0XDH1"/>
<gene>
    <name evidence="2" type="ORF">BZM27_37475</name>
</gene>
<accession>A0A4R0XDH1</accession>
<sequence>MNRFESAIGLIMLAVPLLASAKAVSDQDIKDPLAISKLVHSIPAFQGDLGSRFTAGGMRVESVWIHTLLKEDVAEDPMNLALGDSMIHFYTSGTPDAAGCRILGSPNLIKRGKKYIPQDRTGYWLLTGRCDF</sequence>
<feature type="signal peptide" evidence="1">
    <location>
        <begin position="1"/>
        <end position="21"/>
    </location>
</feature>
<protein>
    <submittedName>
        <fullName evidence="2">Uncharacterized protein</fullName>
    </submittedName>
</protein>
<evidence type="ECO:0000313" key="2">
    <source>
        <dbReference type="EMBL" id="TCG04919.1"/>
    </source>
</evidence>
<name>A0A4R0XDH1_9BURK</name>
<dbReference type="EMBL" id="MWML01000209">
    <property type="protein sequence ID" value="TCG04919.1"/>
    <property type="molecule type" value="Genomic_DNA"/>
</dbReference>
<organism evidence="2 3">
    <name type="scientific">Paraburkholderia steynii</name>
    <dbReference type="NCBI Taxonomy" id="1245441"/>
    <lineage>
        <taxon>Bacteria</taxon>
        <taxon>Pseudomonadati</taxon>
        <taxon>Pseudomonadota</taxon>
        <taxon>Betaproteobacteria</taxon>
        <taxon>Burkholderiales</taxon>
        <taxon>Burkholderiaceae</taxon>
        <taxon>Paraburkholderia</taxon>
    </lineage>
</organism>
<evidence type="ECO:0000256" key="1">
    <source>
        <dbReference type="SAM" id="SignalP"/>
    </source>
</evidence>
<proteinExistence type="predicted"/>
<keyword evidence="1" id="KW-0732">Signal</keyword>
<comment type="caution">
    <text evidence="2">The sequence shown here is derived from an EMBL/GenBank/DDBJ whole genome shotgun (WGS) entry which is preliminary data.</text>
</comment>
<feature type="chain" id="PRO_5020687504" evidence="1">
    <location>
        <begin position="22"/>
        <end position="132"/>
    </location>
</feature>
<keyword evidence="3" id="KW-1185">Reference proteome</keyword>